<evidence type="ECO:0000313" key="10">
    <source>
        <dbReference type="EMBL" id="MFC7335140.1"/>
    </source>
</evidence>
<dbReference type="PANTHER" id="PTHR42755:SF1">
    <property type="entry name" value="3-DEOXY-D-MANNO-OCTULOSONIC ACID TRANSFERASE, MITOCHONDRIAL-RELATED"/>
    <property type="match status" value="1"/>
</dbReference>
<dbReference type="Proteomes" id="UP001596456">
    <property type="component" value="Unassembled WGS sequence"/>
</dbReference>
<keyword evidence="8" id="KW-0472">Membrane</keyword>
<comment type="caution">
    <text evidence="10">The sequence shown here is derived from an EMBL/GenBank/DDBJ whole genome shotgun (WGS) entry which is preliminary data.</text>
</comment>
<dbReference type="RefSeq" id="WP_377360678.1">
    <property type="nucleotide sequence ID" value="NZ_JBHTCM010000027.1"/>
</dbReference>
<comment type="similarity">
    <text evidence="8">Belongs to the glycosyltransferase group 1 family.</text>
</comment>
<dbReference type="InterPro" id="IPR038107">
    <property type="entry name" value="Glycos_transf_N_sf"/>
</dbReference>
<evidence type="ECO:0000256" key="7">
    <source>
        <dbReference type="ARBA" id="ARBA00049183"/>
    </source>
</evidence>
<evidence type="ECO:0000256" key="1">
    <source>
        <dbReference type="ARBA" id="ARBA00003394"/>
    </source>
</evidence>
<keyword evidence="8" id="KW-0448">Lipopolysaccharide biosynthesis</keyword>
<feature type="domain" description="3-deoxy-D-manno-octulosonic-acid transferase N-terminal" evidence="9">
    <location>
        <begin position="35"/>
        <end position="209"/>
    </location>
</feature>
<keyword evidence="5 8" id="KW-0808">Transferase</keyword>
<gene>
    <name evidence="10" type="ORF">ACFQPS_18375</name>
</gene>
<evidence type="ECO:0000313" key="11">
    <source>
        <dbReference type="Proteomes" id="UP001596456"/>
    </source>
</evidence>
<accession>A0ABW2L0M8</accession>
<dbReference type="InterPro" id="IPR039901">
    <property type="entry name" value="Kdotransferase"/>
</dbReference>
<dbReference type="PANTHER" id="PTHR42755">
    <property type="entry name" value="3-DEOXY-MANNO-OCTULOSONATE CYTIDYLYLTRANSFERASE"/>
    <property type="match status" value="1"/>
</dbReference>
<dbReference type="Gene3D" id="3.40.50.11720">
    <property type="entry name" value="3-Deoxy-D-manno-octulosonic-acid transferase, N-terminal domain"/>
    <property type="match status" value="1"/>
</dbReference>
<dbReference type="Pfam" id="PF04413">
    <property type="entry name" value="Glycos_transf_N"/>
    <property type="match status" value="1"/>
</dbReference>
<comment type="subcellular location">
    <subcellularLocation>
        <location evidence="8">Cell membrane</location>
    </subcellularLocation>
</comment>
<reference evidence="11" key="1">
    <citation type="journal article" date="2019" name="Int. J. Syst. Evol. Microbiol.">
        <title>The Global Catalogue of Microorganisms (GCM) 10K type strain sequencing project: providing services to taxonomists for standard genome sequencing and annotation.</title>
        <authorList>
            <consortium name="The Broad Institute Genomics Platform"/>
            <consortium name="The Broad Institute Genome Sequencing Center for Infectious Disease"/>
            <person name="Wu L."/>
            <person name="Ma J."/>
        </authorList>
    </citation>
    <scope>NUCLEOTIDE SEQUENCE [LARGE SCALE GENOMIC DNA]</scope>
    <source>
        <strain evidence="11">CGMCC 1.16275</strain>
    </source>
</reference>
<evidence type="ECO:0000256" key="6">
    <source>
        <dbReference type="ARBA" id="ARBA00031445"/>
    </source>
</evidence>
<evidence type="ECO:0000259" key="9">
    <source>
        <dbReference type="Pfam" id="PF04413"/>
    </source>
</evidence>
<keyword evidence="11" id="KW-1185">Reference proteome</keyword>
<name>A0ABW2L0M8_9PROT</name>
<evidence type="ECO:0000256" key="4">
    <source>
        <dbReference type="ARBA" id="ARBA00019077"/>
    </source>
</evidence>
<comment type="function">
    <text evidence="1 8">Involved in lipopolysaccharide (LPS) biosynthesis. Catalyzes the transfer of 3-deoxy-D-manno-octulosonate (Kdo) residue(s) from CMP-Kdo to lipid IV(A), the tetraacyldisaccharide-1,4'-bisphosphate precursor of lipid A.</text>
</comment>
<protein>
    <recommendedName>
        <fullName evidence="4 8">3-deoxy-D-manno-octulosonic acid transferase</fullName>
        <shortName evidence="8">Kdo transferase</shortName>
        <ecNumber evidence="3 8">2.4.99.12</ecNumber>
    </recommendedName>
    <alternativeName>
        <fullName evidence="6 8">Lipid IV(A) 3-deoxy-D-manno-octulosonic acid transferase</fullName>
    </alternativeName>
</protein>
<keyword evidence="8" id="KW-1003">Cell membrane</keyword>
<evidence type="ECO:0000256" key="3">
    <source>
        <dbReference type="ARBA" id="ARBA00012621"/>
    </source>
</evidence>
<dbReference type="InterPro" id="IPR007507">
    <property type="entry name" value="Glycos_transf_N"/>
</dbReference>
<dbReference type="EC" id="2.4.99.12" evidence="3 8"/>
<organism evidence="10 11">
    <name type="scientific">Rhodocista pekingensis</name>
    <dbReference type="NCBI Taxonomy" id="201185"/>
    <lineage>
        <taxon>Bacteria</taxon>
        <taxon>Pseudomonadati</taxon>
        <taxon>Pseudomonadota</taxon>
        <taxon>Alphaproteobacteria</taxon>
        <taxon>Rhodospirillales</taxon>
        <taxon>Azospirillaceae</taxon>
        <taxon>Rhodocista</taxon>
    </lineage>
</organism>
<evidence type="ECO:0000256" key="8">
    <source>
        <dbReference type="RuleBase" id="RU365103"/>
    </source>
</evidence>
<dbReference type="Gene3D" id="3.40.50.2000">
    <property type="entry name" value="Glycogen Phosphorylase B"/>
    <property type="match status" value="1"/>
</dbReference>
<proteinExistence type="inferred from homology"/>
<dbReference type="EMBL" id="JBHTCM010000027">
    <property type="protein sequence ID" value="MFC7335140.1"/>
    <property type="molecule type" value="Genomic_DNA"/>
</dbReference>
<evidence type="ECO:0000256" key="2">
    <source>
        <dbReference type="ARBA" id="ARBA00004713"/>
    </source>
</evidence>
<dbReference type="SUPFAM" id="SSF53756">
    <property type="entry name" value="UDP-Glycosyltransferase/glycogen phosphorylase"/>
    <property type="match status" value="1"/>
</dbReference>
<comment type="pathway">
    <text evidence="2 8">Bacterial outer membrane biogenesis; LPS core biosynthesis.</text>
</comment>
<evidence type="ECO:0000256" key="5">
    <source>
        <dbReference type="ARBA" id="ARBA00022679"/>
    </source>
</evidence>
<dbReference type="GO" id="GO:0016740">
    <property type="term" value="F:transferase activity"/>
    <property type="evidence" value="ECO:0007669"/>
    <property type="project" value="UniProtKB-KW"/>
</dbReference>
<comment type="catalytic activity">
    <reaction evidence="7 8">
        <text>lipid IVA (E. coli) + CMP-3-deoxy-beta-D-manno-octulosonate = alpha-Kdo-(2-&gt;6)-lipid IVA (E. coli) + CMP + H(+)</text>
        <dbReference type="Rhea" id="RHEA:28066"/>
        <dbReference type="ChEBI" id="CHEBI:15378"/>
        <dbReference type="ChEBI" id="CHEBI:58603"/>
        <dbReference type="ChEBI" id="CHEBI:60364"/>
        <dbReference type="ChEBI" id="CHEBI:60377"/>
        <dbReference type="ChEBI" id="CHEBI:85987"/>
        <dbReference type="EC" id="2.4.99.12"/>
    </reaction>
</comment>
<sequence length="428" mass="45605">MLETLYRGLTHLAGPAVRRLLDRRAARGKEDPARRAERLGEPTLPRPAGRLVWLHAASVGESLAILPLVERLLAADTGAHALVTTGTVTSAALMAKRLPRRAMHQYVPVDLPGACRQFLDHWRPDLVLWVESEFWPNLLGEVRRRRLPCALVNARLSEASFRGWRRFPGAARRLLSGFRLALAQTDAEAARLRALGIADVRAVGNLKYSAEPLPADAGALAALREAVGERPVWVFASSHAGEEEVAAEAHARLAGILPDLLTLLVPRHPERGPEIAARLAGRGLAVARRAAQQSITPQIQVYVADTLGELGLFFRLAPVAAVGGSFVGIGGHNPIEPALLGSAVLYGPCMTNFAAIAEELEAEGGALRVADAAALAREVGRLLADGTARNARTAAAAAVAERNRRAVDRVLAALAPLLEEAGFARTAA</sequence>